<evidence type="ECO:0000256" key="3">
    <source>
        <dbReference type="ARBA" id="ARBA00022833"/>
    </source>
</evidence>
<name>A0ABR4PJA1_9HELO</name>
<evidence type="ECO:0000256" key="6">
    <source>
        <dbReference type="SAM" id="MobiDB-lite"/>
    </source>
</evidence>
<accession>A0ABR4PJA1</accession>
<feature type="domain" description="HIT" evidence="7">
    <location>
        <begin position="81"/>
        <end position="207"/>
    </location>
</feature>
<proteinExistence type="predicted"/>
<evidence type="ECO:0000256" key="4">
    <source>
        <dbReference type="ARBA" id="ARBA00023125"/>
    </source>
</evidence>
<protein>
    <submittedName>
        <fullName evidence="9">Aprataxin-like protein</fullName>
    </submittedName>
</protein>
<dbReference type="Gene3D" id="3.30.428.10">
    <property type="entry name" value="HIT-like"/>
    <property type="match status" value="1"/>
</dbReference>
<dbReference type="InterPro" id="IPR011146">
    <property type="entry name" value="HIT-like"/>
</dbReference>
<keyword evidence="4" id="KW-0238">DNA-binding</keyword>
<keyword evidence="2" id="KW-0479">Metal-binding</keyword>
<dbReference type="Pfam" id="PF01230">
    <property type="entry name" value="HIT"/>
    <property type="match status" value="1"/>
</dbReference>
<evidence type="ECO:0000256" key="1">
    <source>
        <dbReference type="ARBA" id="ARBA00004123"/>
    </source>
</evidence>
<evidence type="ECO:0000256" key="2">
    <source>
        <dbReference type="ARBA" id="ARBA00022723"/>
    </source>
</evidence>
<evidence type="ECO:0000313" key="10">
    <source>
        <dbReference type="Proteomes" id="UP001629113"/>
    </source>
</evidence>
<dbReference type="InterPro" id="IPR032566">
    <property type="entry name" value="Znf-C2HE"/>
</dbReference>
<keyword evidence="3" id="KW-0862">Zinc</keyword>
<dbReference type="Proteomes" id="UP001629113">
    <property type="component" value="Unassembled WGS sequence"/>
</dbReference>
<evidence type="ECO:0000256" key="5">
    <source>
        <dbReference type="ARBA" id="ARBA00023242"/>
    </source>
</evidence>
<dbReference type="PANTHER" id="PTHR12486">
    <property type="entry name" value="APRATAXIN-RELATED"/>
    <property type="match status" value="1"/>
</dbReference>
<dbReference type="EMBL" id="JBFCZG010000004">
    <property type="protein sequence ID" value="KAL3423424.1"/>
    <property type="molecule type" value="Genomic_DNA"/>
</dbReference>
<dbReference type="InterPro" id="IPR036265">
    <property type="entry name" value="HIT-like_sf"/>
</dbReference>
<feature type="compositionally biased region" description="Polar residues" evidence="6">
    <location>
        <begin position="40"/>
        <end position="56"/>
    </location>
</feature>
<dbReference type="PANTHER" id="PTHR12486:SF4">
    <property type="entry name" value="APRATAXIN"/>
    <property type="match status" value="1"/>
</dbReference>
<sequence length="284" mass="32153">MPDPEETSVDAITGDEIAGKAQPASSHTHNAFTALMSSRAPKTSTQNGPKPSKSSKQLLQTFSARNGLGRYTQHPESLSADERIYFNDDCVAIHDMYPKASVHTLLLPISAERKLLHPFDAFEDATFLAMVQKETRTLKHIVAAELRRKYGKFSAQDQAREAVLNGDIDLPENVELPVGRDWEKDVKAGIHAHPSMNHLHVHVLTVDHVSSCMRHRKHYNSFKTPFFIDIADFPLAEDDIRRHPGREGYLDMDLKCWRCGKNFGNKFARLKEHLAKEFEAWKAE</sequence>
<organism evidence="9 10">
    <name type="scientific">Phlyctema vagabunda</name>
    <dbReference type="NCBI Taxonomy" id="108571"/>
    <lineage>
        <taxon>Eukaryota</taxon>
        <taxon>Fungi</taxon>
        <taxon>Dikarya</taxon>
        <taxon>Ascomycota</taxon>
        <taxon>Pezizomycotina</taxon>
        <taxon>Leotiomycetes</taxon>
        <taxon>Helotiales</taxon>
        <taxon>Dermateaceae</taxon>
        <taxon>Phlyctema</taxon>
    </lineage>
</organism>
<keyword evidence="10" id="KW-1185">Reference proteome</keyword>
<feature type="domain" description="Aprataxin C2HE/C2H2/C2HC zinc finger" evidence="8">
    <location>
        <begin position="223"/>
        <end position="279"/>
    </location>
</feature>
<evidence type="ECO:0000259" key="7">
    <source>
        <dbReference type="Pfam" id="PF01230"/>
    </source>
</evidence>
<comment type="subcellular location">
    <subcellularLocation>
        <location evidence="1">Nucleus</location>
    </subcellularLocation>
</comment>
<dbReference type="Pfam" id="PF16278">
    <property type="entry name" value="zf-C2HE"/>
    <property type="match status" value="1"/>
</dbReference>
<comment type="caution">
    <text evidence="9">The sequence shown here is derived from an EMBL/GenBank/DDBJ whole genome shotgun (WGS) entry which is preliminary data.</text>
</comment>
<reference evidence="9 10" key="1">
    <citation type="submission" date="2024-06" db="EMBL/GenBank/DDBJ databases">
        <title>Complete genome of Phlyctema vagabunda strain 19-DSS-EL-015.</title>
        <authorList>
            <person name="Fiorenzani C."/>
        </authorList>
    </citation>
    <scope>NUCLEOTIDE SEQUENCE [LARGE SCALE GENOMIC DNA]</scope>
    <source>
        <strain evidence="9 10">19-DSS-EL-015</strain>
    </source>
</reference>
<feature type="region of interest" description="Disordered" evidence="6">
    <location>
        <begin position="1"/>
        <end position="56"/>
    </location>
</feature>
<keyword evidence="5" id="KW-0539">Nucleus</keyword>
<dbReference type="SUPFAM" id="SSF54197">
    <property type="entry name" value="HIT-like"/>
    <property type="match status" value="1"/>
</dbReference>
<gene>
    <name evidence="9" type="ORF">PVAG01_05171</name>
</gene>
<evidence type="ECO:0000313" key="9">
    <source>
        <dbReference type="EMBL" id="KAL3423424.1"/>
    </source>
</evidence>
<evidence type="ECO:0000259" key="8">
    <source>
        <dbReference type="Pfam" id="PF16278"/>
    </source>
</evidence>